<gene>
    <name evidence="1" type="ORF">L207DRAFT_424909</name>
</gene>
<dbReference type="OrthoDB" id="5422579at2759"/>
<dbReference type="Proteomes" id="UP000235786">
    <property type="component" value="Unassembled WGS sequence"/>
</dbReference>
<dbReference type="SUPFAM" id="SSF52047">
    <property type="entry name" value="RNI-like"/>
    <property type="match status" value="1"/>
</dbReference>
<dbReference type="EMBL" id="KZ613943">
    <property type="protein sequence ID" value="PMD42332.1"/>
    <property type="molecule type" value="Genomic_DNA"/>
</dbReference>
<accession>A0A2J6RUY0</accession>
<organism evidence="1 2">
    <name type="scientific">Hyaloscypha variabilis (strain UAMH 11265 / GT02V1 / F)</name>
    <name type="common">Meliniomyces variabilis</name>
    <dbReference type="NCBI Taxonomy" id="1149755"/>
    <lineage>
        <taxon>Eukaryota</taxon>
        <taxon>Fungi</taxon>
        <taxon>Dikarya</taxon>
        <taxon>Ascomycota</taxon>
        <taxon>Pezizomycotina</taxon>
        <taxon>Leotiomycetes</taxon>
        <taxon>Helotiales</taxon>
        <taxon>Hyaloscyphaceae</taxon>
        <taxon>Hyaloscypha</taxon>
        <taxon>Hyaloscypha variabilis</taxon>
    </lineage>
</organism>
<name>A0A2J6RUY0_HYAVF</name>
<reference evidence="1 2" key="1">
    <citation type="submission" date="2016-04" db="EMBL/GenBank/DDBJ databases">
        <title>A degradative enzymes factory behind the ericoid mycorrhizal symbiosis.</title>
        <authorList>
            <consortium name="DOE Joint Genome Institute"/>
            <person name="Martino E."/>
            <person name="Morin E."/>
            <person name="Grelet G."/>
            <person name="Kuo A."/>
            <person name="Kohler A."/>
            <person name="Daghino S."/>
            <person name="Barry K."/>
            <person name="Choi C."/>
            <person name="Cichocki N."/>
            <person name="Clum A."/>
            <person name="Copeland A."/>
            <person name="Hainaut M."/>
            <person name="Haridas S."/>
            <person name="Labutti K."/>
            <person name="Lindquist E."/>
            <person name="Lipzen A."/>
            <person name="Khouja H.-R."/>
            <person name="Murat C."/>
            <person name="Ohm R."/>
            <person name="Olson A."/>
            <person name="Spatafora J."/>
            <person name="Veneault-Fourrey C."/>
            <person name="Henrissat B."/>
            <person name="Grigoriev I."/>
            <person name="Martin F."/>
            <person name="Perotto S."/>
        </authorList>
    </citation>
    <scope>NUCLEOTIDE SEQUENCE [LARGE SCALE GENOMIC DNA]</scope>
    <source>
        <strain evidence="1 2">F</strain>
    </source>
</reference>
<dbReference type="Gene3D" id="3.80.10.10">
    <property type="entry name" value="Ribonuclease Inhibitor"/>
    <property type="match status" value="1"/>
</dbReference>
<evidence type="ECO:0008006" key="3">
    <source>
        <dbReference type="Google" id="ProtNLM"/>
    </source>
</evidence>
<keyword evidence="2" id="KW-1185">Reference proteome</keyword>
<evidence type="ECO:0000313" key="1">
    <source>
        <dbReference type="EMBL" id="PMD42332.1"/>
    </source>
</evidence>
<proteinExistence type="predicted"/>
<dbReference type="AlphaFoldDB" id="A0A2J6RUY0"/>
<evidence type="ECO:0000313" key="2">
    <source>
        <dbReference type="Proteomes" id="UP000235786"/>
    </source>
</evidence>
<sequence length="343" mass="39584">MDIPVELLTFIASELDSIDLSNFRLVNRACAQASTSLIPRHGISVMNMSRDMKELQYVLQSSGFAKNVRKLRVFHVEWPICSRFDSASARRLYRKAFSAYREIITEQQCRRYSEEIEGLFQILAMLPNLISIHVSDMHDYLWHPKVNRRYHKLQRQAIPKQLNTLRISGGFDPGELYHTAASFSHIQHLNIHDFRTCGNEKLIREFLMRFPNLVTLAVSFQGWSPSINALELLYWPRLEELEVQGIWTSESEFAGILERHSKSLKSFSLHNPALTEGSWQTLLTKMRAISTSAEIRLSGELYGRTSGESLDMGCNHTRSCIEDYLRERESDWPFPGGVRQTSL</sequence>
<protein>
    <recommendedName>
        <fullName evidence="3">F-box domain-containing protein</fullName>
    </recommendedName>
</protein>
<dbReference type="InterPro" id="IPR032675">
    <property type="entry name" value="LRR_dom_sf"/>
</dbReference>